<dbReference type="Proteomes" id="UP000464718">
    <property type="component" value="Chromosome i"/>
</dbReference>
<keyword evidence="1" id="KW-0812">Transmembrane</keyword>
<feature type="transmembrane region" description="Helical" evidence="1">
    <location>
        <begin position="134"/>
        <end position="154"/>
    </location>
</feature>
<evidence type="ECO:0000313" key="2">
    <source>
        <dbReference type="EMBL" id="QHH09429.1"/>
    </source>
</evidence>
<sequence length="157" mass="17746">MLNITIEVKKSMQPVDYKLYNVPVVLREGENCVPIEHWLVIKHLVEKKITAGSISIDRDEELRITELFKRECFTEFDKLGLPAVECSTASGELSNGIKHIFAQEWLVSKRESREQSRDNLEVESLTVTKKSNNIAICTIVVSAVTALLVALLTIKFT</sequence>
<evidence type="ECO:0000313" key="3">
    <source>
        <dbReference type="Proteomes" id="UP000464718"/>
    </source>
</evidence>
<evidence type="ECO:0000256" key="1">
    <source>
        <dbReference type="SAM" id="Phobius"/>
    </source>
</evidence>
<reference evidence="2 3" key="1">
    <citation type="submission" date="2018-12" db="EMBL/GenBank/DDBJ databases">
        <title>Genomic insights into the evolutionary origins and pathogenicity of five Vibrio parahaemolyticus strains isolated from the shrimp with acute hepatopancreatic necrosis disease (AHPND).</title>
        <authorList>
            <person name="Yang Q."/>
            <person name="Dong X."/>
            <person name="Xie G."/>
            <person name="Fu S."/>
            <person name="Zou P."/>
            <person name="Sun J."/>
            <person name="Wang Y."/>
            <person name="Huang J."/>
        </authorList>
    </citation>
    <scope>NUCLEOTIDE SEQUENCE [LARGE SCALE GENOMIC DNA]</scope>
    <source>
        <strain evidence="2 3">20160303005-1</strain>
    </source>
</reference>
<dbReference type="AlphaFoldDB" id="A0AAX1FPU2"/>
<keyword evidence="1" id="KW-1133">Transmembrane helix</keyword>
<gene>
    <name evidence="2" type="ORF">EHC69_08570</name>
</gene>
<dbReference type="RefSeq" id="WP_159408377.1">
    <property type="nucleotide sequence ID" value="NZ_CP034298.1"/>
</dbReference>
<proteinExistence type="predicted"/>
<name>A0AAX1FPU2_VIBPH</name>
<keyword evidence="1" id="KW-0472">Membrane</keyword>
<dbReference type="EMBL" id="CP034298">
    <property type="protein sequence ID" value="QHH09429.1"/>
    <property type="molecule type" value="Genomic_DNA"/>
</dbReference>
<protein>
    <submittedName>
        <fullName evidence="2">Uncharacterized protein</fullName>
    </submittedName>
</protein>
<organism evidence="2 3">
    <name type="scientific">Vibrio parahaemolyticus</name>
    <dbReference type="NCBI Taxonomy" id="670"/>
    <lineage>
        <taxon>Bacteria</taxon>
        <taxon>Pseudomonadati</taxon>
        <taxon>Pseudomonadota</taxon>
        <taxon>Gammaproteobacteria</taxon>
        <taxon>Vibrionales</taxon>
        <taxon>Vibrionaceae</taxon>
        <taxon>Vibrio</taxon>
    </lineage>
</organism>
<accession>A0AAX1FPU2</accession>